<sequence length="98" mass="11189">EPTFIMDLSKQLIILRKIPNLRRIAVTPRADVARCAEQIQQDYVLSWRPNPAMVSCGFNPEDIRKVIRDGLEASKGCYVDIILKDVTTVEGHPQRLKE</sequence>
<proteinExistence type="predicted"/>
<name>X0WZ91_9ZZZZ</name>
<feature type="non-terminal residue" evidence="1">
    <location>
        <position position="1"/>
    </location>
</feature>
<gene>
    <name evidence="1" type="ORF">S01H1_61709</name>
</gene>
<reference evidence="1" key="1">
    <citation type="journal article" date="2014" name="Front. Microbiol.">
        <title>High frequency of phylogenetically diverse reductive dehalogenase-homologous genes in deep subseafloor sedimentary metagenomes.</title>
        <authorList>
            <person name="Kawai M."/>
            <person name="Futagami T."/>
            <person name="Toyoda A."/>
            <person name="Takaki Y."/>
            <person name="Nishi S."/>
            <person name="Hori S."/>
            <person name="Arai W."/>
            <person name="Tsubouchi T."/>
            <person name="Morono Y."/>
            <person name="Uchiyama I."/>
            <person name="Ito T."/>
            <person name="Fujiyama A."/>
            <person name="Inagaki F."/>
            <person name="Takami H."/>
        </authorList>
    </citation>
    <scope>NUCLEOTIDE SEQUENCE</scope>
    <source>
        <strain evidence="1">Expedition CK06-06</strain>
    </source>
</reference>
<evidence type="ECO:0000313" key="1">
    <source>
        <dbReference type="EMBL" id="GAG36279.1"/>
    </source>
</evidence>
<dbReference type="AlphaFoldDB" id="X0WZ91"/>
<protein>
    <submittedName>
        <fullName evidence="1">Uncharacterized protein</fullName>
    </submittedName>
</protein>
<organism evidence="1">
    <name type="scientific">marine sediment metagenome</name>
    <dbReference type="NCBI Taxonomy" id="412755"/>
    <lineage>
        <taxon>unclassified sequences</taxon>
        <taxon>metagenomes</taxon>
        <taxon>ecological metagenomes</taxon>
    </lineage>
</organism>
<comment type="caution">
    <text evidence="1">The sequence shown here is derived from an EMBL/GenBank/DDBJ whole genome shotgun (WGS) entry which is preliminary data.</text>
</comment>
<dbReference type="EMBL" id="BARS01040493">
    <property type="protein sequence ID" value="GAG36279.1"/>
    <property type="molecule type" value="Genomic_DNA"/>
</dbReference>
<accession>X0WZ91</accession>